<dbReference type="SUPFAM" id="SSF56784">
    <property type="entry name" value="HAD-like"/>
    <property type="match status" value="1"/>
</dbReference>
<dbReference type="EMBL" id="PHQY01000136">
    <property type="protein sequence ID" value="PJO45375.1"/>
    <property type="molecule type" value="Genomic_DNA"/>
</dbReference>
<dbReference type="InterPro" id="IPR023214">
    <property type="entry name" value="HAD_sf"/>
</dbReference>
<proteinExistence type="predicted"/>
<keyword evidence="1" id="KW-0378">Hydrolase</keyword>
<sequence length="39" mass="4238">MKVKGVIFDWAGTTVDFGCFAPVNVFLTVFEDAGIEVTL</sequence>
<evidence type="ECO:0000313" key="1">
    <source>
        <dbReference type="EMBL" id="PJO45375.1"/>
    </source>
</evidence>
<protein>
    <submittedName>
        <fullName evidence="1">Phosphonoacetaldehyde hydrolase</fullName>
        <ecNumber evidence="1">3.11.1.1</ecNumber>
    </submittedName>
</protein>
<name>A0A2M9QBF0_9BACI</name>
<dbReference type="AlphaFoldDB" id="A0A2M9QBF0"/>
<organism evidence="1 2">
    <name type="scientific">Lysinibacillus xylanilyticus</name>
    <dbReference type="NCBI Taxonomy" id="582475"/>
    <lineage>
        <taxon>Bacteria</taxon>
        <taxon>Bacillati</taxon>
        <taxon>Bacillota</taxon>
        <taxon>Bacilli</taxon>
        <taxon>Bacillales</taxon>
        <taxon>Bacillaceae</taxon>
        <taxon>Lysinibacillus</taxon>
    </lineage>
</organism>
<comment type="caution">
    <text evidence="1">The sequence shown here is derived from an EMBL/GenBank/DDBJ whole genome shotgun (WGS) entry which is preliminary data.</text>
</comment>
<accession>A0A2M9QBF0</accession>
<gene>
    <name evidence="1" type="ORF">CWD94_01565</name>
</gene>
<dbReference type="InterPro" id="IPR036412">
    <property type="entry name" value="HAD-like_sf"/>
</dbReference>
<dbReference type="Proteomes" id="UP000232101">
    <property type="component" value="Unassembled WGS sequence"/>
</dbReference>
<dbReference type="Gene3D" id="3.40.50.1000">
    <property type="entry name" value="HAD superfamily/HAD-like"/>
    <property type="match status" value="1"/>
</dbReference>
<reference evidence="1 2" key="1">
    <citation type="submission" date="2017-11" db="EMBL/GenBank/DDBJ databases">
        <title>Bacterial isolate from king chilli rhizosphere.</title>
        <authorList>
            <person name="Takhelmayum P."/>
            <person name="Sarangthem I."/>
        </authorList>
    </citation>
    <scope>NUCLEOTIDE SEQUENCE [LARGE SCALE GENOMIC DNA]</scope>
    <source>
        <strain evidence="2">t26</strain>
    </source>
</reference>
<dbReference type="EC" id="3.11.1.1" evidence="1"/>
<dbReference type="InterPro" id="IPR023198">
    <property type="entry name" value="PGP-like_dom2"/>
</dbReference>
<evidence type="ECO:0000313" key="2">
    <source>
        <dbReference type="Proteomes" id="UP000232101"/>
    </source>
</evidence>
<feature type="non-terminal residue" evidence="1">
    <location>
        <position position="39"/>
    </location>
</feature>
<dbReference type="Gene3D" id="1.10.150.240">
    <property type="entry name" value="Putative phosphatase, domain 2"/>
    <property type="match status" value="1"/>
</dbReference>
<dbReference type="GO" id="GO:0050194">
    <property type="term" value="F:phosphonoacetaldehyde hydrolase activity"/>
    <property type="evidence" value="ECO:0007669"/>
    <property type="project" value="UniProtKB-EC"/>
</dbReference>